<sequence>MKINVKQGTTASKIYKQSKIYPYTQDIINDLPLTQSEALTSDIVWTVEAVNSAVVERENENDIGVSDKENEGVLSEREISAEVARSVMSDIRRMKVM</sequence>
<protein>
    <submittedName>
        <fullName evidence="1">Uncharacterized protein</fullName>
    </submittedName>
</protein>
<organism evidence="1 2">
    <name type="scientific">Mytilus galloprovincialis</name>
    <name type="common">Mediterranean mussel</name>
    <dbReference type="NCBI Taxonomy" id="29158"/>
    <lineage>
        <taxon>Eukaryota</taxon>
        <taxon>Metazoa</taxon>
        <taxon>Spiralia</taxon>
        <taxon>Lophotrochozoa</taxon>
        <taxon>Mollusca</taxon>
        <taxon>Bivalvia</taxon>
        <taxon>Autobranchia</taxon>
        <taxon>Pteriomorphia</taxon>
        <taxon>Mytilida</taxon>
        <taxon>Mytiloidea</taxon>
        <taxon>Mytilidae</taxon>
        <taxon>Mytilinae</taxon>
        <taxon>Mytilus</taxon>
    </lineage>
</organism>
<evidence type="ECO:0000313" key="1">
    <source>
        <dbReference type="EMBL" id="VDI24751.1"/>
    </source>
</evidence>
<keyword evidence="2" id="KW-1185">Reference proteome</keyword>
<gene>
    <name evidence="1" type="ORF">MGAL_10B083658</name>
</gene>
<dbReference type="AlphaFoldDB" id="A0A8B6DT38"/>
<dbReference type="EMBL" id="UYJE01004071">
    <property type="protein sequence ID" value="VDI24751.1"/>
    <property type="molecule type" value="Genomic_DNA"/>
</dbReference>
<evidence type="ECO:0000313" key="2">
    <source>
        <dbReference type="Proteomes" id="UP000596742"/>
    </source>
</evidence>
<reference evidence="1" key="1">
    <citation type="submission" date="2018-11" db="EMBL/GenBank/DDBJ databases">
        <authorList>
            <person name="Alioto T."/>
            <person name="Alioto T."/>
        </authorList>
    </citation>
    <scope>NUCLEOTIDE SEQUENCE</scope>
</reference>
<accession>A0A8B6DT38</accession>
<proteinExistence type="predicted"/>
<name>A0A8B6DT38_MYTGA</name>
<dbReference type="Proteomes" id="UP000596742">
    <property type="component" value="Unassembled WGS sequence"/>
</dbReference>
<comment type="caution">
    <text evidence="1">The sequence shown here is derived from an EMBL/GenBank/DDBJ whole genome shotgun (WGS) entry which is preliminary data.</text>
</comment>